<dbReference type="AlphaFoldDB" id="A6II23"/>
<evidence type="ECO:0000313" key="2">
    <source>
        <dbReference type="Proteomes" id="UP000234681"/>
    </source>
</evidence>
<evidence type="ECO:0000313" key="1">
    <source>
        <dbReference type="EMBL" id="EDM01321.1"/>
    </source>
</evidence>
<proteinExistence type="predicted"/>
<protein>
    <submittedName>
        <fullName evidence="1">RCG41406</fullName>
    </submittedName>
</protein>
<dbReference type="Proteomes" id="UP000234681">
    <property type="component" value="Chromosome 2"/>
</dbReference>
<accession>A6II23</accession>
<reference evidence="2" key="1">
    <citation type="submission" date="2005-09" db="EMBL/GenBank/DDBJ databases">
        <authorList>
            <person name="Mural R.J."/>
            <person name="Li P.W."/>
            <person name="Adams M.D."/>
            <person name="Amanatides P.G."/>
            <person name="Baden-Tillson H."/>
            <person name="Barnstead M."/>
            <person name="Chin S.H."/>
            <person name="Dew I."/>
            <person name="Evans C.A."/>
            <person name="Ferriera S."/>
            <person name="Flanigan M."/>
            <person name="Fosler C."/>
            <person name="Glodek A."/>
            <person name="Gu Z."/>
            <person name="Holt R.A."/>
            <person name="Jennings D."/>
            <person name="Kraft C.L."/>
            <person name="Lu F."/>
            <person name="Nguyen T."/>
            <person name="Nusskern D.R."/>
            <person name="Pfannkoch C.M."/>
            <person name="Sitter C."/>
            <person name="Sutton G.G."/>
            <person name="Venter J.C."/>
            <person name="Wang Z."/>
            <person name="Woodage T."/>
            <person name="Zheng X.H."/>
            <person name="Zhong F."/>
        </authorList>
    </citation>
    <scope>NUCLEOTIDE SEQUENCE [LARGE SCALE GENOMIC DNA]</scope>
    <source>
        <strain>BN</strain>
        <strain evidence="2">Sprague-Dawley</strain>
    </source>
</reference>
<feature type="non-terminal residue" evidence="1">
    <location>
        <position position="19"/>
    </location>
</feature>
<sequence>MFKPVLKHLINKPQYCFKS</sequence>
<gene>
    <name evidence="1" type="ORF">rCG_41406</name>
</gene>
<dbReference type="EMBL" id="CH473961">
    <property type="protein sequence ID" value="EDM01321.1"/>
    <property type="molecule type" value="Genomic_DNA"/>
</dbReference>
<name>A6II23_RAT</name>
<organism evidence="1 2">
    <name type="scientific">Rattus norvegicus</name>
    <name type="common">Rat</name>
    <dbReference type="NCBI Taxonomy" id="10116"/>
    <lineage>
        <taxon>Eukaryota</taxon>
        <taxon>Metazoa</taxon>
        <taxon>Chordata</taxon>
        <taxon>Craniata</taxon>
        <taxon>Vertebrata</taxon>
        <taxon>Euteleostomi</taxon>
        <taxon>Mammalia</taxon>
        <taxon>Eutheria</taxon>
        <taxon>Euarchontoglires</taxon>
        <taxon>Glires</taxon>
        <taxon>Rodentia</taxon>
        <taxon>Myomorpha</taxon>
        <taxon>Muroidea</taxon>
        <taxon>Muridae</taxon>
        <taxon>Murinae</taxon>
        <taxon>Rattus</taxon>
    </lineage>
</organism>